<evidence type="ECO:0000313" key="2">
    <source>
        <dbReference type="Proteomes" id="UP001155040"/>
    </source>
</evidence>
<dbReference type="EMBL" id="JANUBF010000024">
    <property type="protein sequence ID" value="MCS4037705.1"/>
    <property type="molecule type" value="Genomic_DNA"/>
</dbReference>
<dbReference type="AlphaFoldDB" id="A0A9X2ZC95"/>
<accession>A0A9X2ZC95</accession>
<sequence length="107" mass="11840">MEVAVRKGSPIPVIAIHETLGRGKKSLARCFKIHPDLLSSREYLLEALALRLEDLVADGLYRARQALSCFQFMSGRRSLPGVETGSVSYPQGYGYEVLSERPISEEG</sequence>
<dbReference type="Proteomes" id="UP001155040">
    <property type="component" value="Unassembled WGS sequence"/>
</dbReference>
<organism evidence="1 2">
    <name type="scientific">Salinibacter ruber</name>
    <dbReference type="NCBI Taxonomy" id="146919"/>
    <lineage>
        <taxon>Bacteria</taxon>
        <taxon>Pseudomonadati</taxon>
        <taxon>Rhodothermota</taxon>
        <taxon>Rhodothermia</taxon>
        <taxon>Rhodothermales</taxon>
        <taxon>Salinibacteraceae</taxon>
        <taxon>Salinibacter</taxon>
    </lineage>
</organism>
<reference evidence="1" key="1">
    <citation type="submission" date="2022-08" db="EMBL/GenBank/DDBJ databases">
        <title>Genomic Encyclopedia of Type Strains, Phase V (KMG-V): Genome sequencing to study the core and pangenomes of soil and plant-associated prokaryotes.</title>
        <authorList>
            <person name="Whitman W."/>
        </authorList>
    </citation>
    <scope>NUCLEOTIDE SEQUENCE</scope>
    <source>
        <strain evidence="1">SP3012</strain>
    </source>
</reference>
<evidence type="ECO:0000313" key="1">
    <source>
        <dbReference type="EMBL" id="MCS4037705.1"/>
    </source>
</evidence>
<gene>
    <name evidence="1" type="ORF">GGQ01_002792</name>
</gene>
<proteinExistence type="predicted"/>
<dbReference type="RefSeq" id="WP_183990749.1">
    <property type="nucleotide sequence ID" value="NZ_JACIFG010000006.1"/>
</dbReference>
<name>A0A9X2ZC95_9BACT</name>
<protein>
    <submittedName>
        <fullName evidence="1">Uncharacterized protein</fullName>
    </submittedName>
</protein>
<comment type="caution">
    <text evidence="1">The sequence shown here is derived from an EMBL/GenBank/DDBJ whole genome shotgun (WGS) entry which is preliminary data.</text>
</comment>